<proteinExistence type="predicted"/>
<dbReference type="InterPro" id="IPR010982">
    <property type="entry name" value="Lambda_DNA-bd_dom_sf"/>
</dbReference>
<name>X5DWN5_9CORY</name>
<evidence type="ECO:0000313" key="3">
    <source>
        <dbReference type="Proteomes" id="UP000023703"/>
    </source>
</evidence>
<dbReference type="RefSeq" id="WP_041628672.1">
    <property type="nucleotide sequence ID" value="NZ_CP006843.1"/>
</dbReference>
<protein>
    <submittedName>
        <fullName evidence="2">Putative transcriptional regulator, HTH3-family</fullName>
    </submittedName>
</protein>
<geneLocation type="plasmid" evidence="2 3">
    <name>pCgly1</name>
</geneLocation>
<accession>X5DWN5</accession>
<dbReference type="InterPro" id="IPR001387">
    <property type="entry name" value="Cro/C1-type_HTH"/>
</dbReference>
<dbReference type="Proteomes" id="UP000023703">
    <property type="component" value="Plasmid pCgly1"/>
</dbReference>
<evidence type="ECO:0000313" key="2">
    <source>
        <dbReference type="EMBL" id="AHW65714.1"/>
    </source>
</evidence>
<dbReference type="Pfam" id="PF13560">
    <property type="entry name" value="HTH_31"/>
    <property type="match status" value="1"/>
</dbReference>
<dbReference type="OrthoDB" id="5584941at2"/>
<dbReference type="AlphaFoldDB" id="X5DWN5"/>
<dbReference type="Gene3D" id="1.10.260.40">
    <property type="entry name" value="lambda repressor-like DNA-binding domains"/>
    <property type="match status" value="1"/>
</dbReference>
<evidence type="ECO:0000259" key="1">
    <source>
        <dbReference type="PROSITE" id="PS50943"/>
    </source>
</evidence>
<feature type="domain" description="HTH cro/C1-type" evidence="1">
    <location>
        <begin position="23"/>
        <end position="55"/>
    </location>
</feature>
<reference evidence="2 3" key="1">
    <citation type="journal article" date="2015" name="Int. J. Syst. Evol. Microbiol.">
        <title>Revisiting Corynebacterium glyciniphilum (ex Kubota et al., 1972) sp. nov., nom. rev., isolated from putrefied banana.</title>
        <authorList>
            <person name="Al-Dilaimi A."/>
            <person name="Bednarz H."/>
            <person name="Lomker A."/>
            <person name="Niehaus K."/>
            <person name="Kalinowski J."/>
            <person name="Ruckert C."/>
        </authorList>
    </citation>
    <scope>NUCLEOTIDE SEQUENCE [LARGE SCALE GENOMIC DNA]</scope>
    <source>
        <strain evidence="2">AJ 3170</strain>
        <plasmid evidence="3">Plasmid pCgly1</plasmid>
    </source>
</reference>
<dbReference type="SUPFAM" id="SSF47413">
    <property type="entry name" value="lambda repressor-like DNA-binding domains"/>
    <property type="match status" value="1"/>
</dbReference>
<organism evidence="2 3">
    <name type="scientific">Corynebacterium glyciniphilum AJ 3170</name>
    <dbReference type="NCBI Taxonomy" id="1404245"/>
    <lineage>
        <taxon>Bacteria</taxon>
        <taxon>Bacillati</taxon>
        <taxon>Actinomycetota</taxon>
        <taxon>Actinomycetes</taxon>
        <taxon>Mycobacteriales</taxon>
        <taxon>Corynebacteriaceae</taxon>
        <taxon>Corynebacterium</taxon>
    </lineage>
</organism>
<dbReference type="PROSITE" id="PS50943">
    <property type="entry name" value="HTH_CROC1"/>
    <property type="match status" value="1"/>
</dbReference>
<keyword evidence="2" id="KW-0614">Plasmid</keyword>
<dbReference type="EMBL" id="CP006843">
    <property type="protein sequence ID" value="AHW65714.1"/>
    <property type="molecule type" value="Genomic_DNA"/>
</dbReference>
<sequence>MERHRLVKARTPRSALQRIGREIAETRQNQGMTQATVAELVGTSRSTLSRIENGQIGGDSKRHMVILRGLVDLLGPFENLMIYTPEPPDLSTYDQWTRI</sequence>
<gene>
    <name evidence="2" type="ORF">CGLY_16705</name>
</gene>
<keyword evidence="3" id="KW-1185">Reference proteome</keyword>
<dbReference type="HOGENOM" id="CLU_2315524_0_0_11"/>
<dbReference type="SMART" id="SM00530">
    <property type="entry name" value="HTH_XRE"/>
    <property type="match status" value="1"/>
</dbReference>
<dbReference type="CDD" id="cd00093">
    <property type="entry name" value="HTH_XRE"/>
    <property type="match status" value="1"/>
</dbReference>
<dbReference type="GO" id="GO:0003677">
    <property type="term" value="F:DNA binding"/>
    <property type="evidence" value="ECO:0007669"/>
    <property type="project" value="InterPro"/>
</dbReference>
<dbReference type="KEGG" id="cgy:CGLY_16705"/>